<gene>
    <name evidence="1" type="ORF">EGH31_1058</name>
</gene>
<dbReference type="AlphaFoldDB" id="A0AAQ1YM38"/>
<comment type="caution">
    <text evidence="1">The sequence shown here is derived from an EMBL/GenBank/DDBJ whole genome shotgun (WGS) entry which is preliminary data.</text>
</comment>
<reference evidence="1 2" key="1">
    <citation type="submission" date="2018-12" db="EMBL/GenBank/DDBJ databases">
        <authorList>
            <person name="Fluit A.C."/>
        </authorList>
    </citation>
    <scope>NUCLEOTIDE SEQUENCE [LARGE SCALE GENOMIC DNA]</scope>
    <source>
        <strain evidence="1 2">16-549009</strain>
    </source>
</reference>
<accession>A0AAQ1YM38</accession>
<proteinExistence type="predicted"/>
<organism evidence="1 2">
    <name type="scientific">Haemophilus haemolyticus</name>
    <dbReference type="NCBI Taxonomy" id="726"/>
    <lineage>
        <taxon>Bacteria</taxon>
        <taxon>Pseudomonadati</taxon>
        <taxon>Pseudomonadota</taxon>
        <taxon>Gammaproteobacteria</taxon>
        <taxon>Pasteurellales</taxon>
        <taxon>Pasteurellaceae</taxon>
        <taxon>Haemophilus</taxon>
    </lineage>
</organism>
<protein>
    <submittedName>
        <fullName evidence="1">Uncharacterized protein</fullName>
    </submittedName>
</protein>
<name>A0AAQ1YM38_HAEHA</name>
<dbReference type="Proteomes" id="UP000294998">
    <property type="component" value="Unassembled WGS sequence"/>
</dbReference>
<dbReference type="EMBL" id="RWKG01000026">
    <property type="protein sequence ID" value="TDN41508.1"/>
    <property type="molecule type" value="Genomic_DNA"/>
</dbReference>
<sequence>MIENKGYYYLQRIANKPIPILKMDEDINEIFYLLPDKNGTYNNATYSETTKRHYTLDGLLSENDTIIRYKNEIPAKKWDLPECE</sequence>
<evidence type="ECO:0000313" key="2">
    <source>
        <dbReference type="Proteomes" id="UP000294998"/>
    </source>
</evidence>
<evidence type="ECO:0000313" key="1">
    <source>
        <dbReference type="EMBL" id="TDN41508.1"/>
    </source>
</evidence>